<feature type="region of interest" description="Disordered" evidence="1">
    <location>
        <begin position="34"/>
        <end position="60"/>
    </location>
</feature>
<reference evidence="2" key="1">
    <citation type="submission" date="2020-10" db="EMBL/GenBank/DDBJ databases">
        <authorList>
            <person name="Gilroy R."/>
        </authorList>
    </citation>
    <scope>NUCLEOTIDE SEQUENCE</scope>
    <source>
        <strain evidence="2">CHK165-10780</strain>
    </source>
</reference>
<dbReference type="AlphaFoldDB" id="A0A9D1CK41"/>
<evidence type="ECO:0000256" key="1">
    <source>
        <dbReference type="SAM" id="MobiDB-lite"/>
    </source>
</evidence>
<evidence type="ECO:0000313" key="3">
    <source>
        <dbReference type="Proteomes" id="UP000886725"/>
    </source>
</evidence>
<organism evidence="2 3">
    <name type="scientific">Candidatus Faecenecus gallistercoris</name>
    <dbReference type="NCBI Taxonomy" id="2840793"/>
    <lineage>
        <taxon>Bacteria</taxon>
        <taxon>Bacillati</taxon>
        <taxon>Bacillota</taxon>
        <taxon>Bacillota incertae sedis</taxon>
        <taxon>Candidatus Faecenecus</taxon>
    </lineage>
</organism>
<comment type="caution">
    <text evidence="2">The sequence shown here is derived from an EMBL/GenBank/DDBJ whole genome shotgun (WGS) entry which is preliminary data.</text>
</comment>
<protein>
    <submittedName>
        <fullName evidence="2">Uncharacterized protein</fullName>
    </submittedName>
</protein>
<sequence length="60" mass="7124">MNREVVRADLAREKAWNQAVAIMRSEGYEISPQEEVSYRHQLTSSEHRSTTSKVKRKEYR</sequence>
<gene>
    <name evidence="2" type="ORF">IAC85_03690</name>
</gene>
<evidence type="ECO:0000313" key="2">
    <source>
        <dbReference type="EMBL" id="HIQ64821.1"/>
    </source>
</evidence>
<name>A0A9D1CK41_9FIRM</name>
<proteinExistence type="predicted"/>
<dbReference type="EMBL" id="DVFU01000069">
    <property type="protein sequence ID" value="HIQ64821.1"/>
    <property type="molecule type" value="Genomic_DNA"/>
</dbReference>
<reference evidence="2" key="2">
    <citation type="journal article" date="2021" name="PeerJ">
        <title>Extensive microbial diversity within the chicken gut microbiome revealed by metagenomics and culture.</title>
        <authorList>
            <person name="Gilroy R."/>
            <person name="Ravi A."/>
            <person name="Getino M."/>
            <person name="Pursley I."/>
            <person name="Horton D.L."/>
            <person name="Alikhan N.F."/>
            <person name="Baker D."/>
            <person name="Gharbi K."/>
            <person name="Hall N."/>
            <person name="Watson M."/>
            <person name="Adriaenssens E.M."/>
            <person name="Foster-Nyarko E."/>
            <person name="Jarju S."/>
            <person name="Secka A."/>
            <person name="Antonio M."/>
            <person name="Oren A."/>
            <person name="Chaudhuri R.R."/>
            <person name="La Ragione R."/>
            <person name="Hildebrand F."/>
            <person name="Pallen M.J."/>
        </authorList>
    </citation>
    <scope>NUCLEOTIDE SEQUENCE</scope>
    <source>
        <strain evidence="2">CHK165-10780</strain>
    </source>
</reference>
<dbReference type="Proteomes" id="UP000886725">
    <property type="component" value="Unassembled WGS sequence"/>
</dbReference>
<accession>A0A9D1CK41</accession>